<evidence type="ECO:0000256" key="8">
    <source>
        <dbReference type="ARBA" id="ARBA00022840"/>
    </source>
</evidence>
<gene>
    <name evidence="16" type="primary">ftsH</name>
    <name evidence="16" type="ORF">SNEC2469_LOCUS1350</name>
</gene>
<dbReference type="InterPro" id="IPR003593">
    <property type="entry name" value="AAA+_ATPase"/>
</dbReference>
<comment type="subcellular location">
    <subcellularLocation>
        <location evidence="2">Endomembrane system</location>
    </subcellularLocation>
    <subcellularLocation>
        <location evidence="1">Membrane</location>
        <topology evidence="1">Multi-pass membrane protein</topology>
    </subcellularLocation>
</comment>
<evidence type="ECO:0000256" key="5">
    <source>
        <dbReference type="ARBA" id="ARBA00022692"/>
    </source>
</evidence>
<sequence length="1758" mass="192779">MLFLAVVSHEEPPLAVFELLDRVYQVLFRYLGEVSEDALRQNFSTVYLLLDEMIDSGLPFTTELNSLESIIAPPSAIGKVVQAVSGSSTQVLSDVPLESSGQAGPLGALSSALGALSHTQMGGASAEVWWRKQNVAYGSNEVYVDIVETISCTCNGSGIIVAGGISGEVLMTSKLSGIPEVLLSLRNPSILQNVSFHPCVKLPRYHRDKVLSFIPPDGEFSLANYWIPDITMNLPFHFSVSVNYHSDHGKVQIAASPKLAVTMQHKQMLIDKFVVNVRLPASIASANLACQGGSVRFDEESKVIVWNLGKLASQESKAEGTLTYATNPKDGSAQIPFEEKSTAQLAFQIKGWAISGRSLSFDSETIRMSGNGTWLYEESGLMLVMCCCGLSASGEEAENAETVNKMETAATGKWIRRNSLLPFLVPAWPTGHGAGCAPKHRYKPLPVSSSGPPPVTRIPLSEFLSLLRDGAVTAVSYLADRPPAGALLLKAAVPTLTTLASQSGKSTLSPLPVEKSMETLLLPGSHQGVFEELRSRSDVQFECREAAAGSDSEINRLSLLIDLGGLVASLGALWYLFRSNGQTFAAKHLEENRDFNRRPAVTFDDVAGMENTKEELQEVIAYLRDPNRFYALGARPPRGILLAGPSGTGKTLMARAVAGEAGVPFLYASSASFVEIFVGQGAQRIRQFFEQARACAPCIVFLDELDAVGSSRQMSASGGGGNQEYAQTLNQLLLELDGVESNIAGAPVVVTIAATNRYHCLDEALVRPGRLDRIVMVNLPNYSERVATLQIHAAKLKTENLDVQLLARRTEGMSGADLANLLNEAALLAARRRADAVRMEHIWAVLANPRPQQNAATAAAPGIPTRLKASALLVAVGGKDVRRLCISFGSIERSEIDQQLWLIHDTEKSMETTRAVRDARAKALLASLRRCDEESALLHPPPPQATLLERREAALFGPGDPILWEKVKLTPSTPMQGEFTVLIARPLHLAGKLPAALLMHATGKCKEFMANRLEQWARKGLIAVAFDAPWHGERALPEAGLTKSSDQSNSASGALSLTSLGPELLRTLQHHETARLDVYFKALIAGWRTGSDRFVLDISRDALTVVDYLCARPDVLPERIGAAGVSLGGMACWLLAAADTRIRCAMPAIGVQSFNHSLRNGLWGARVDSIRPAFEAAAADLKKASVDDDVVAAVWSRLAPGIAEVDPSNRLAFDAPLTLPCIAPRFLLVLNGEKDPRCPLEGVQKCIEAAKQAYEQEGQPEHLKIFIEKDVEHNMTATMWQKIESFLEVSLGLPATSKLYPELCGIPVQSVLCVDILKRLQPYCWCCIADGATDNSKSKENEQPKSADPGGHGHSGDLRFFSRSYDPQQELSPVEEPLVQVHEDGFPMRIKLEQKQVPPSVLMGKCRRSPLTGEVILHVDPSYPDFQVVDLAGRAWLPKSRTYLEEDEYLFRPVPLMYRTWLYQSFFLHPSGLGKANDLDYVVRQALSAFCLDIMIWDNRWSPVMAYAFIMFLSSLTLDSTIIALSCGLGLLTCACAVACNYARIYQRERWVSLPFRFAFLCYILIAFPSATVLEVIGSTLLFVLVSVEIILGDCFFFPSYRFHCSYRILRSLGCRVYVCEREGAVGMPAVVGRTPDKMPHRIVQLPKWTTQNHLIVELEGLMVELRPMRKEDWSKAAQEFSETNVPITYVSLPLCEYDGPDIQDESEDEQDRLPKKLARGAVRGSTHLETLRAFRQAREIYGGSEQLEWMIQDLEYS</sequence>
<dbReference type="PRINTS" id="PR00314">
    <property type="entry name" value="CLATHRINADPT"/>
</dbReference>
<dbReference type="SUPFAM" id="SSF49447">
    <property type="entry name" value="Second domain of Mu2 adaptin subunit (ap50) of ap2 adaptor"/>
    <property type="match status" value="1"/>
</dbReference>
<keyword evidence="17" id="KW-1185">Reference proteome</keyword>
<name>A0A812J1C5_9DINO</name>
<evidence type="ECO:0000256" key="2">
    <source>
        <dbReference type="ARBA" id="ARBA00004308"/>
    </source>
</evidence>
<comment type="caution">
    <text evidence="16">The sequence shown here is derived from an EMBL/GenBank/DDBJ whole genome shotgun (WGS) entry which is preliminary data.</text>
</comment>
<organism evidence="16 17">
    <name type="scientific">Symbiodinium necroappetens</name>
    <dbReference type="NCBI Taxonomy" id="1628268"/>
    <lineage>
        <taxon>Eukaryota</taxon>
        <taxon>Sar</taxon>
        <taxon>Alveolata</taxon>
        <taxon>Dinophyceae</taxon>
        <taxon>Suessiales</taxon>
        <taxon>Symbiodiniaceae</taxon>
        <taxon>Symbiodinium</taxon>
    </lineage>
</organism>
<evidence type="ECO:0000313" key="16">
    <source>
        <dbReference type="EMBL" id="CAE7196567.1"/>
    </source>
</evidence>
<dbReference type="Proteomes" id="UP000601435">
    <property type="component" value="Unassembled WGS sequence"/>
</dbReference>
<keyword evidence="11 14" id="KW-1133">Transmembrane helix</keyword>
<evidence type="ECO:0000256" key="4">
    <source>
        <dbReference type="ARBA" id="ARBA00022670"/>
    </source>
</evidence>
<feature type="compositionally biased region" description="Basic and acidic residues" evidence="13">
    <location>
        <begin position="1336"/>
        <end position="1345"/>
    </location>
</feature>
<dbReference type="InterPro" id="IPR018240">
    <property type="entry name" value="Clathrin_mu_CS"/>
</dbReference>
<dbReference type="InterPro" id="IPR027417">
    <property type="entry name" value="P-loop_NTPase"/>
</dbReference>
<dbReference type="SMART" id="SM00382">
    <property type="entry name" value="AAA"/>
    <property type="match status" value="1"/>
</dbReference>
<dbReference type="GO" id="GO:0005524">
    <property type="term" value="F:ATP binding"/>
    <property type="evidence" value="ECO:0007669"/>
    <property type="project" value="UniProtKB-KW"/>
</dbReference>
<dbReference type="Gene3D" id="3.40.50.1820">
    <property type="entry name" value="alpha/beta hydrolase"/>
    <property type="match status" value="1"/>
</dbReference>
<dbReference type="OrthoDB" id="2152248at2759"/>
<feature type="transmembrane region" description="Helical" evidence="14">
    <location>
        <begin position="1522"/>
        <end position="1542"/>
    </location>
</feature>
<evidence type="ECO:0000256" key="11">
    <source>
        <dbReference type="ARBA" id="ARBA00022989"/>
    </source>
</evidence>
<keyword evidence="6" id="KW-0547">Nucleotide-binding</keyword>
<dbReference type="InterPro" id="IPR011012">
    <property type="entry name" value="Longin-like_dom_sf"/>
</dbReference>
<dbReference type="GO" id="GO:0004176">
    <property type="term" value="F:ATP-dependent peptidase activity"/>
    <property type="evidence" value="ECO:0007669"/>
    <property type="project" value="TreeGrafter"/>
</dbReference>
<keyword evidence="4" id="KW-0645">Protease</keyword>
<dbReference type="SUPFAM" id="SSF64356">
    <property type="entry name" value="SNARE-like"/>
    <property type="match status" value="1"/>
</dbReference>
<dbReference type="InterPro" id="IPR028565">
    <property type="entry name" value="MHD"/>
</dbReference>
<reference evidence="16" key="1">
    <citation type="submission" date="2021-02" db="EMBL/GenBank/DDBJ databases">
        <authorList>
            <person name="Dougan E. K."/>
            <person name="Rhodes N."/>
            <person name="Thang M."/>
            <person name="Chan C."/>
        </authorList>
    </citation>
    <scope>NUCLEOTIDE SEQUENCE</scope>
</reference>
<accession>A0A812J1C5</accession>
<evidence type="ECO:0000256" key="6">
    <source>
        <dbReference type="ARBA" id="ARBA00022741"/>
    </source>
</evidence>
<dbReference type="Pfam" id="PF01217">
    <property type="entry name" value="Clat_adaptor_s"/>
    <property type="match status" value="1"/>
</dbReference>
<dbReference type="SUPFAM" id="SSF52540">
    <property type="entry name" value="P-loop containing nucleoside triphosphate hydrolases"/>
    <property type="match status" value="1"/>
</dbReference>
<dbReference type="CDD" id="cd14837">
    <property type="entry name" value="AP3_Mu_N"/>
    <property type="match status" value="1"/>
</dbReference>
<dbReference type="GO" id="GO:0016887">
    <property type="term" value="F:ATP hydrolysis activity"/>
    <property type="evidence" value="ECO:0007669"/>
    <property type="project" value="InterPro"/>
</dbReference>
<feature type="domain" description="MHD" evidence="15">
    <location>
        <begin position="139"/>
        <end position="391"/>
    </location>
</feature>
<keyword evidence="12 14" id="KW-0472">Membrane</keyword>
<dbReference type="SUPFAM" id="SSF53474">
    <property type="entry name" value="alpha/beta-Hydrolases"/>
    <property type="match status" value="1"/>
</dbReference>
<dbReference type="InterPro" id="IPR003959">
    <property type="entry name" value="ATPase_AAA_core"/>
</dbReference>
<dbReference type="Gene3D" id="2.60.40.1170">
    <property type="entry name" value="Mu homology domain, subdomain B"/>
    <property type="match status" value="2"/>
</dbReference>
<dbReference type="Pfam" id="PF17862">
    <property type="entry name" value="AAA_lid_3"/>
    <property type="match status" value="1"/>
</dbReference>
<protein>
    <submittedName>
        <fullName evidence="16">FtsH protein</fullName>
    </submittedName>
</protein>
<keyword evidence="7" id="KW-0378">Hydrolase</keyword>
<dbReference type="Pfam" id="PF00004">
    <property type="entry name" value="AAA"/>
    <property type="match status" value="1"/>
</dbReference>
<dbReference type="GO" id="GO:0030131">
    <property type="term" value="C:clathrin adaptor complex"/>
    <property type="evidence" value="ECO:0007669"/>
    <property type="project" value="InterPro"/>
</dbReference>
<keyword evidence="8" id="KW-0067">ATP-binding</keyword>
<dbReference type="Gene3D" id="3.40.50.300">
    <property type="entry name" value="P-loop containing nucleotide triphosphate hydrolases"/>
    <property type="match status" value="1"/>
</dbReference>
<evidence type="ECO:0000256" key="1">
    <source>
        <dbReference type="ARBA" id="ARBA00004141"/>
    </source>
</evidence>
<evidence type="ECO:0000256" key="9">
    <source>
        <dbReference type="ARBA" id="ARBA00022927"/>
    </source>
</evidence>
<feature type="transmembrane region" description="Helical" evidence="14">
    <location>
        <begin position="1580"/>
        <end position="1601"/>
    </location>
</feature>
<keyword evidence="10" id="KW-0809">Transit peptide</keyword>
<proteinExistence type="predicted"/>
<evidence type="ECO:0000256" key="14">
    <source>
        <dbReference type="SAM" id="Phobius"/>
    </source>
</evidence>
<dbReference type="InterPro" id="IPR036168">
    <property type="entry name" value="AP2_Mu_C_sf"/>
</dbReference>
<dbReference type="InterPro" id="IPR003960">
    <property type="entry name" value="ATPase_AAA_CS"/>
</dbReference>
<evidence type="ECO:0000259" key="15">
    <source>
        <dbReference type="PROSITE" id="PS51072"/>
    </source>
</evidence>
<dbReference type="GO" id="GO:0012505">
    <property type="term" value="C:endomembrane system"/>
    <property type="evidence" value="ECO:0007669"/>
    <property type="project" value="UniProtKB-SubCell"/>
</dbReference>
<dbReference type="PROSITE" id="PS00674">
    <property type="entry name" value="AAA"/>
    <property type="match status" value="1"/>
</dbReference>
<keyword evidence="5 14" id="KW-0812">Transmembrane</keyword>
<evidence type="ECO:0000256" key="13">
    <source>
        <dbReference type="SAM" id="MobiDB-lite"/>
    </source>
</evidence>
<feature type="region of interest" description="Disordered" evidence="13">
    <location>
        <begin position="1334"/>
        <end position="1354"/>
    </location>
</feature>
<evidence type="ECO:0000256" key="10">
    <source>
        <dbReference type="ARBA" id="ARBA00022946"/>
    </source>
</evidence>
<evidence type="ECO:0000256" key="12">
    <source>
        <dbReference type="ARBA" id="ARBA00023136"/>
    </source>
</evidence>
<feature type="transmembrane region" description="Helical" evidence="14">
    <location>
        <begin position="1554"/>
        <end position="1574"/>
    </location>
</feature>
<dbReference type="GO" id="GO:0006886">
    <property type="term" value="P:intracellular protein transport"/>
    <property type="evidence" value="ECO:0007669"/>
    <property type="project" value="InterPro"/>
</dbReference>
<dbReference type="CDD" id="cd19501">
    <property type="entry name" value="RecA-like_FtsH"/>
    <property type="match status" value="1"/>
</dbReference>
<dbReference type="InterPro" id="IPR029058">
    <property type="entry name" value="AB_hydrolase_fold"/>
</dbReference>
<keyword evidence="3" id="KW-0813">Transport</keyword>
<dbReference type="GO" id="GO:0006508">
    <property type="term" value="P:proteolysis"/>
    <property type="evidence" value="ECO:0007669"/>
    <property type="project" value="UniProtKB-KW"/>
</dbReference>
<keyword evidence="9" id="KW-0653">Protein transport</keyword>
<dbReference type="Gene3D" id="3.30.450.60">
    <property type="match status" value="1"/>
</dbReference>
<dbReference type="GO" id="GO:0016192">
    <property type="term" value="P:vesicle-mediated transport"/>
    <property type="evidence" value="ECO:0007669"/>
    <property type="project" value="InterPro"/>
</dbReference>
<dbReference type="InterPro" id="IPR022775">
    <property type="entry name" value="AP_mu_sigma_su"/>
</dbReference>
<dbReference type="PROSITE" id="PS51072">
    <property type="entry name" value="MHD"/>
    <property type="match status" value="1"/>
</dbReference>
<dbReference type="PROSITE" id="PS00991">
    <property type="entry name" value="CLAT_ADAPTOR_M_2"/>
    <property type="match status" value="1"/>
</dbReference>
<evidence type="ECO:0000256" key="3">
    <source>
        <dbReference type="ARBA" id="ARBA00022448"/>
    </source>
</evidence>
<dbReference type="FunFam" id="3.40.50.300:FF:000277">
    <property type="entry name" value="ATP-dependent zinc metalloprotease FtsH"/>
    <property type="match status" value="1"/>
</dbReference>
<dbReference type="InterPro" id="IPR001392">
    <property type="entry name" value="Clathrin_mu"/>
</dbReference>
<evidence type="ECO:0000256" key="7">
    <source>
        <dbReference type="ARBA" id="ARBA00022801"/>
    </source>
</evidence>
<dbReference type="PANTHER" id="PTHR23076">
    <property type="entry name" value="METALLOPROTEASE M41 FTSH"/>
    <property type="match status" value="1"/>
</dbReference>
<dbReference type="PANTHER" id="PTHR23076:SF113">
    <property type="entry name" value="ATP-DEPENDENT ZINC METALLOPROTEASE FTSH 1, CHLOROPLASTIC-RELATED"/>
    <property type="match status" value="1"/>
</dbReference>
<evidence type="ECO:0000313" key="17">
    <source>
        <dbReference type="Proteomes" id="UP000601435"/>
    </source>
</evidence>
<dbReference type="InterPro" id="IPR041569">
    <property type="entry name" value="AAA_lid_3"/>
</dbReference>
<dbReference type="EMBL" id="CAJNJA010005697">
    <property type="protein sequence ID" value="CAE7196567.1"/>
    <property type="molecule type" value="Genomic_DNA"/>
</dbReference>
<dbReference type="Pfam" id="PF00928">
    <property type="entry name" value="Adap_comp_sub"/>
    <property type="match status" value="1"/>
</dbReference>
<dbReference type="Gene3D" id="1.10.8.60">
    <property type="match status" value="1"/>
</dbReference>